<dbReference type="OrthoDB" id="10263751at2759"/>
<keyword evidence="4" id="KW-1185">Reference proteome</keyword>
<feature type="transmembrane region" description="Helical" evidence="2">
    <location>
        <begin position="113"/>
        <end position="134"/>
    </location>
</feature>
<dbReference type="AlphaFoldDB" id="A0A9N8ZJV6"/>
<keyword evidence="2" id="KW-0472">Membrane</keyword>
<dbReference type="PANTHER" id="PTHR42032">
    <property type="entry name" value="YALI0E30679P"/>
    <property type="match status" value="1"/>
</dbReference>
<evidence type="ECO:0000256" key="2">
    <source>
        <dbReference type="SAM" id="Phobius"/>
    </source>
</evidence>
<feature type="transmembrane region" description="Helical" evidence="2">
    <location>
        <begin position="174"/>
        <end position="194"/>
    </location>
</feature>
<feature type="transmembrane region" description="Helical" evidence="2">
    <location>
        <begin position="206"/>
        <end position="225"/>
    </location>
</feature>
<feature type="transmembrane region" description="Helical" evidence="2">
    <location>
        <begin position="345"/>
        <end position="364"/>
    </location>
</feature>
<feature type="compositionally biased region" description="Low complexity" evidence="1">
    <location>
        <begin position="18"/>
        <end position="33"/>
    </location>
</feature>
<comment type="caution">
    <text evidence="3">The sequence shown here is derived from an EMBL/GenBank/DDBJ whole genome shotgun (WGS) entry which is preliminary data.</text>
</comment>
<gene>
    <name evidence="3" type="ORF">ALEPTO_LOCUS3351</name>
</gene>
<evidence type="ECO:0000256" key="1">
    <source>
        <dbReference type="SAM" id="MobiDB-lite"/>
    </source>
</evidence>
<organism evidence="3 4">
    <name type="scientific">Ambispora leptoticha</name>
    <dbReference type="NCBI Taxonomy" id="144679"/>
    <lineage>
        <taxon>Eukaryota</taxon>
        <taxon>Fungi</taxon>
        <taxon>Fungi incertae sedis</taxon>
        <taxon>Mucoromycota</taxon>
        <taxon>Glomeromycotina</taxon>
        <taxon>Glomeromycetes</taxon>
        <taxon>Archaeosporales</taxon>
        <taxon>Ambisporaceae</taxon>
        <taxon>Ambispora</taxon>
    </lineage>
</organism>
<feature type="region of interest" description="Disordered" evidence="1">
    <location>
        <begin position="1"/>
        <end position="51"/>
    </location>
</feature>
<keyword evidence="2" id="KW-1133">Transmembrane helix</keyword>
<reference evidence="3" key="1">
    <citation type="submission" date="2021-06" db="EMBL/GenBank/DDBJ databases">
        <authorList>
            <person name="Kallberg Y."/>
            <person name="Tangrot J."/>
            <person name="Rosling A."/>
        </authorList>
    </citation>
    <scope>NUCLEOTIDE SEQUENCE</scope>
    <source>
        <strain evidence="3">FL130A</strain>
    </source>
</reference>
<feature type="compositionally biased region" description="Polar residues" evidence="1">
    <location>
        <begin position="1"/>
        <end position="17"/>
    </location>
</feature>
<evidence type="ECO:0000313" key="3">
    <source>
        <dbReference type="EMBL" id="CAG8498287.1"/>
    </source>
</evidence>
<dbReference type="Proteomes" id="UP000789508">
    <property type="component" value="Unassembled WGS sequence"/>
</dbReference>
<evidence type="ECO:0000313" key="4">
    <source>
        <dbReference type="Proteomes" id="UP000789508"/>
    </source>
</evidence>
<dbReference type="PANTHER" id="PTHR42032:SF1">
    <property type="entry name" value="YALI0E30679P"/>
    <property type="match status" value="1"/>
</dbReference>
<feature type="transmembrane region" description="Helical" evidence="2">
    <location>
        <begin position="89"/>
        <end position="107"/>
    </location>
</feature>
<name>A0A9N8ZJV6_9GLOM</name>
<proteinExistence type="predicted"/>
<accession>A0A9N8ZJV6</accession>
<dbReference type="EMBL" id="CAJVPS010000614">
    <property type="protein sequence ID" value="CAG8498287.1"/>
    <property type="molecule type" value="Genomic_DNA"/>
</dbReference>
<sequence length="411" mass="46824">MSHIQQQISRPQTPNGIATTTTVTATNPSSASSFTGETRGAGIGMGAGEQRKTFRERTVNGGINSRDLPAGPPAEILRDVTSDSFSTHAYSWPILFAIIPPMGALVYGKSDVWSDFLLLLLIAFYLYNIIKVPWELYYAARSRRVINENTFAGQTADSALEARRQMAARELRHAELYALGLVIASPMLGGFALHYAKQYLTDYDKYISHFNIALFVFAAGIRPLMHVASLAKNRTLHLQEQVHYPNTEVELLKRRVQHLEYEFSQLRRGFATKRDIDHVRNGIEPTISQLNKAVRKHEKKEQYLRNYSEERFAFLESKLREYDSFISYKLQEDQAMTLPRSMMQVIFLPLNVTFTILGYAKYFLPLPLRGRQKHMVTGSNLEDDNLIMNHMNNNETSQQENSGSGQDLQKY</sequence>
<keyword evidence="2" id="KW-0812">Transmembrane</keyword>
<protein>
    <submittedName>
        <fullName evidence="3">10711_t:CDS:1</fullName>
    </submittedName>
</protein>